<evidence type="ECO:0000313" key="5">
    <source>
        <dbReference type="Proteomes" id="UP000076858"/>
    </source>
</evidence>
<organism evidence="4 5">
    <name type="scientific">Daphnia magna</name>
    <dbReference type="NCBI Taxonomy" id="35525"/>
    <lineage>
        <taxon>Eukaryota</taxon>
        <taxon>Metazoa</taxon>
        <taxon>Ecdysozoa</taxon>
        <taxon>Arthropoda</taxon>
        <taxon>Crustacea</taxon>
        <taxon>Branchiopoda</taxon>
        <taxon>Diplostraca</taxon>
        <taxon>Cladocera</taxon>
        <taxon>Anomopoda</taxon>
        <taxon>Daphniidae</taxon>
        <taxon>Daphnia</taxon>
    </lineage>
</organism>
<dbReference type="Proteomes" id="UP000076858">
    <property type="component" value="Unassembled WGS sequence"/>
</dbReference>
<dbReference type="Pfam" id="PF03088">
    <property type="entry name" value="Str_synth"/>
    <property type="match status" value="1"/>
</dbReference>
<dbReference type="PANTHER" id="PTHR10426:SF88">
    <property type="entry name" value="ADIPOCYTE PLASMA MEMBRANE-ASSOCIATED PROTEIN HEMOMUCIN-RELATED"/>
    <property type="match status" value="1"/>
</dbReference>
<dbReference type="EMBL" id="LRGB01000084">
    <property type="protein sequence ID" value="KZS20973.1"/>
    <property type="molecule type" value="Genomic_DNA"/>
</dbReference>
<evidence type="ECO:0000313" key="4">
    <source>
        <dbReference type="EMBL" id="KZS20973.1"/>
    </source>
</evidence>
<dbReference type="PANTHER" id="PTHR10426">
    <property type="entry name" value="STRICTOSIDINE SYNTHASE-RELATED"/>
    <property type="match status" value="1"/>
</dbReference>
<dbReference type="SUPFAM" id="SSF63829">
    <property type="entry name" value="Calcium-dependent phosphotriesterase"/>
    <property type="match status" value="1"/>
</dbReference>
<reference evidence="4 5" key="1">
    <citation type="submission" date="2016-03" db="EMBL/GenBank/DDBJ databases">
        <title>EvidentialGene: Evidence-directed Construction of Genes on Genomes.</title>
        <authorList>
            <person name="Gilbert D.G."/>
            <person name="Choi J.-H."/>
            <person name="Mockaitis K."/>
            <person name="Colbourne J."/>
            <person name="Pfrender M."/>
        </authorList>
    </citation>
    <scope>NUCLEOTIDE SEQUENCE [LARGE SCALE GENOMIC DNA]</scope>
    <source>
        <strain evidence="4 5">Xinb3</strain>
        <tissue evidence="4">Complete organism</tissue>
    </source>
</reference>
<keyword evidence="5" id="KW-1185">Reference proteome</keyword>
<name>A0A0P5UQD5_9CRUS</name>
<protein>
    <submittedName>
        <fullName evidence="4">Strictosidine synthase 2-like protein</fullName>
    </submittedName>
</protein>
<dbReference type="AlphaFoldDB" id="A0A0P5UQD5"/>
<keyword evidence="3" id="KW-0325">Glycoprotein</keyword>
<dbReference type="STRING" id="35525.A0A0P5UQD5"/>
<dbReference type="GO" id="GO:0012505">
    <property type="term" value="C:endomembrane system"/>
    <property type="evidence" value="ECO:0007669"/>
    <property type="project" value="TreeGrafter"/>
</dbReference>
<gene>
    <name evidence="4" type="ORF">APZ42_012083</name>
</gene>
<dbReference type="OrthoDB" id="5307922at2759"/>
<comment type="caution">
    <text evidence="4">The sequence shown here is derived from an EMBL/GenBank/DDBJ whole genome shotgun (WGS) entry which is preliminary data.</text>
</comment>
<evidence type="ECO:0000256" key="2">
    <source>
        <dbReference type="ARBA" id="ARBA00022553"/>
    </source>
</evidence>
<dbReference type="InterPro" id="IPR018119">
    <property type="entry name" value="Strictosidine_synth_cons-reg"/>
</dbReference>
<dbReference type="InterPro" id="IPR011042">
    <property type="entry name" value="6-blade_b-propeller_TolB-like"/>
</dbReference>
<keyword evidence="2" id="KW-0597">Phosphoprotein</keyword>
<accession>A0A0P5UQD5</accession>
<proteinExistence type="inferred from homology"/>
<comment type="similarity">
    <text evidence="1">Belongs to the strictosidine synthase family.</text>
</comment>
<evidence type="ECO:0000256" key="1">
    <source>
        <dbReference type="ARBA" id="ARBA00009191"/>
    </source>
</evidence>
<evidence type="ECO:0000256" key="3">
    <source>
        <dbReference type="ARBA" id="ARBA00023180"/>
    </source>
</evidence>
<dbReference type="Gene3D" id="2.120.10.30">
    <property type="entry name" value="TolB, C-terminal domain"/>
    <property type="match status" value="1"/>
</dbReference>
<sequence length="423" mass="47126">MGLAKHLLRVFVDTTVILGVILFIPGFPPYNSLEPFTAPPPLAFEGALDPKDYALAKAEKLFEGEIVGPECLEVSPVEPDVFYTTLQGGAIVKISENGKKMKAVAKFGEKCDGNWDGKNCGRPLGIHFNDKGQMIAADSYLGIYQIDFESGQVSNLVNKDTEVDGKLAKTFNSVAPARNGKIYYTVSSINYHLDESVGEMLGAPSGRLIVFDPETNENKVLLENLHFPNGIVLSPDEDYLIFAECLRFRLHKYYIKGPKAGTSEIFLDGIPGSPDNLNLSPDGNIFVALVTVRLPGEFNPLEFMYSQPLLRKLAVRLLHLLKFPFDFAAKYVDLPILRKISSHIMNFETLLPVMPPYSMIIEVDWNGKIVNSWHSNLSDVRFFSDAKIINGYMYLGSPYNDYIGRIKMPDSIHFVKQPVFSLG</sequence>
<dbReference type="GO" id="GO:0016787">
    <property type="term" value="F:hydrolase activity"/>
    <property type="evidence" value="ECO:0007669"/>
    <property type="project" value="TreeGrafter"/>
</dbReference>